<gene>
    <name evidence="18" type="ORF">DFR31_2187</name>
</gene>
<dbReference type="GO" id="GO:0005524">
    <property type="term" value="F:ATP binding"/>
    <property type="evidence" value="ECO:0007669"/>
    <property type="project" value="UniProtKB-KW"/>
</dbReference>
<evidence type="ECO:0000256" key="2">
    <source>
        <dbReference type="ARBA" id="ARBA00004370"/>
    </source>
</evidence>
<reference evidence="18 19" key="1">
    <citation type="submission" date="2018-10" db="EMBL/GenBank/DDBJ databases">
        <title>Genomic Encyclopedia of Type Strains, Phase IV (KMG-IV): sequencing the most valuable type-strain genomes for metagenomic binning, comparative biology and taxonomic classification.</title>
        <authorList>
            <person name="Goeker M."/>
        </authorList>
    </citation>
    <scope>NUCLEOTIDE SEQUENCE [LARGE SCALE GENOMIC DNA]</scope>
    <source>
        <strain evidence="18 19">DSM 12769</strain>
    </source>
</reference>
<dbReference type="Proteomes" id="UP000275461">
    <property type="component" value="Unassembled WGS sequence"/>
</dbReference>
<dbReference type="CDD" id="cd16922">
    <property type="entry name" value="HATPase_EvgS-ArcB-TorS-like"/>
    <property type="match status" value="1"/>
</dbReference>
<dbReference type="SMART" id="SM00388">
    <property type="entry name" value="HisKA"/>
    <property type="match status" value="1"/>
</dbReference>
<dbReference type="Gene3D" id="3.40.50.2300">
    <property type="match status" value="1"/>
</dbReference>
<keyword evidence="11" id="KW-0902">Two-component regulatory system</keyword>
<protein>
    <recommendedName>
        <fullName evidence="3">histidine kinase</fullName>
        <ecNumber evidence="3">2.7.13.3</ecNumber>
    </recommendedName>
</protein>
<dbReference type="PANTHER" id="PTHR45339">
    <property type="entry name" value="HYBRID SIGNAL TRANSDUCTION HISTIDINE KINASE J"/>
    <property type="match status" value="1"/>
</dbReference>
<evidence type="ECO:0000256" key="12">
    <source>
        <dbReference type="ARBA" id="ARBA00023136"/>
    </source>
</evidence>
<dbReference type="Pfam" id="PF00072">
    <property type="entry name" value="Response_reg"/>
    <property type="match status" value="1"/>
</dbReference>
<evidence type="ECO:0000259" key="17">
    <source>
        <dbReference type="PROSITE" id="PS50110"/>
    </source>
</evidence>
<dbReference type="PROSITE" id="PS50109">
    <property type="entry name" value="HIS_KIN"/>
    <property type="match status" value="1"/>
</dbReference>
<keyword evidence="14" id="KW-0175">Coiled coil</keyword>
<dbReference type="RefSeq" id="WP_121442789.1">
    <property type="nucleotide sequence ID" value="NZ_RCDA01000003.1"/>
</dbReference>
<keyword evidence="5" id="KW-0808">Transferase</keyword>
<dbReference type="SUPFAM" id="SSF47384">
    <property type="entry name" value="Homodimeric domain of signal transducing histidine kinase"/>
    <property type="match status" value="1"/>
</dbReference>
<dbReference type="InterPro" id="IPR005467">
    <property type="entry name" value="His_kinase_dom"/>
</dbReference>
<dbReference type="FunFam" id="1.10.287.130:FF:000004">
    <property type="entry name" value="Ethylene receptor 1"/>
    <property type="match status" value="1"/>
</dbReference>
<dbReference type="Gene3D" id="1.10.287.130">
    <property type="match status" value="1"/>
</dbReference>
<keyword evidence="6 15" id="KW-0812">Transmembrane</keyword>
<dbReference type="AlphaFoldDB" id="A0A498C704"/>
<proteinExistence type="predicted"/>
<dbReference type="CDD" id="cd17546">
    <property type="entry name" value="REC_hyHK_CKI1_RcsC-like"/>
    <property type="match status" value="1"/>
</dbReference>
<evidence type="ECO:0000256" key="15">
    <source>
        <dbReference type="SAM" id="Phobius"/>
    </source>
</evidence>
<keyword evidence="10 15" id="KW-1133">Transmembrane helix</keyword>
<dbReference type="InterPro" id="IPR011006">
    <property type="entry name" value="CheY-like_superfamily"/>
</dbReference>
<dbReference type="InterPro" id="IPR036890">
    <property type="entry name" value="HATPase_C_sf"/>
</dbReference>
<evidence type="ECO:0000256" key="8">
    <source>
        <dbReference type="ARBA" id="ARBA00022777"/>
    </source>
</evidence>
<dbReference type="InterPro" id="IPR021796">
    <property type="entry name" value="Tll0287-like_dom"/>
</dbReference>
<dbReference type="PRINTS" id="PR00344">
    <property type="entry name" value="BCTRLSENSOR"/>
</dbReference>
<evidence type="ECO:0000256" key="3">
    <source>
        <dbReference type="ARBA" id="ARBA00012438"/>
    </source>
</evidence>
<dbReference type="FunFam" id="3.30.565.10:FF:000010">
    <property type="entry name" value="Sensor histidine kinase RcsC"/>
    <property type="match status" value="1"/>
</dbReference>
<accession>A0A498C704</accession>
<keyword evidence="12 15" id="KW-0472">Membrane</keyword>
<dbReference type="SUPFAM" id="SSF52172">
    <property type="entry name" value="CheY-like"/>
    <property type="match status" value="1"/>
</dbReference>
<evidence type="ECO:0000256" key="11">
    <source>
        <dbReference type="ARBA" id="ARBA00023012"/>
    </source>
</evidence>
<name>A0A498C704_9GAMM</name>
<dbReference type="Pfam" id="PF11845">
    <property type="entry name" value="Tll0287-like"/>
    <property type="match status" value="1"/>
</dbReference>
<organism evidence="18 19">
    <name type="scientific">Alkalispirillum mobile</name>
    <dbReference type="NCBI Taxonomy" id="85925"/>
    <lineage>
        <taxon>Bacteria</taxon>
        <taxon>Pseudomonadati</taxon>
        <taxon>Pseudomonadota</taxon>
        <taxon>Gammaproteobacteria</taxon>
        <taxon>Chromatiales</taxon>
        <taxon>Ectothiorhodospiraceae</taxon>
        <taxon>Alkalispirillum</taxon>
    </lineage>
</organism>
<feature type="coiled-coil region" evidence="14">
    <location>
        <begin position="249"/>
        <end position="290"/>
    </location>
</feature>
<dbReference type="InterPro" id="IPR003661">
    <property type="entry name" value="HisK_dim/P_dom"/>
</dbReference>
<dbReference type="GO" id="GO:0016020">
    <property type="term" value="C:membrane"/>
    <property type="evidence" value="ECO:0007669"/>
    <property type="project" value="UniProtKB-SubCell"/>
</dbReference>
<comment type="subcellular location">
    <subcellularLocation>
        <location evidence="2">Membrane</location>
    </subcellularLocation>
</comment>
<dbReference type="Pfam" id="PF00512">
    <property type="entry name" value="HisKA"/>
    <property type="match status" value="1"/>
</dbReference>
<feature type="domain" description="Response regulatory" evidence="17">
    <location>
        <begin position="542"/>
        <end position="658"/>
    </location>
</feature>
<dbReference type="CDD" id="cd00082">
    <property type="entry name" value="HisKA"/>
    <property type="match status" value="1"/>
</dbReference>
<keyword evidence="19" id="KW-1185">Reference proteome</keyword>
<evidence type="ECO:0000256" key="14">
    <source>
        <dbReference type="SAM" id="Coils"/>
    </source>
</evidence>
<feature type="domain" description="Histidine kinase" evidence="16">
    <location>
        <begin position="297"/>
        <end position="517"/>
    </location>
</feature>
<dbReference type="SUPFAM" id="SSF55874">
    <property type="entry name" value="ATPase domain of HSP90 chaperone/DNA topoisomerase II/histidine kinase"/>
    <property type="match status" value="1"/>
</dbReference>
<evidence type="ECO:0000313" key="18">
    <source>
        <dbReference type="EMBL" id="RLK48308.1"/>
    </source>
</evidence>
<keyword evidence="7" id="KW-0547">Nucleotide-binding</keyword>
<evidence type="ECO:0000256" key="13">
    <source>
        <dbReference type="PROSITE-ProRule" id="PRU00169"/>
    </source>
</evidence>
<feature type="modified residue" description="4-aspartylphosphate" evidence="13">
    <location>
        <position position="591"/>
    </location>
</feature>
<dbReference type="Pfam" id="PF02518">
    <property type="entry name" value="HATPase_c"/>
    <property type="match status" value="1"/>
</dbReference>
<dbReference type="PROSITE" id="PS50110">
    <property type="entry name" value="RESPONSE_REGULATORY"/>
    <property type="match status" value="1"/>
</dbReference>
<evidence type="ECO:0000313" key="19">
    <source>
        <dbReference type="Proteomes" id="UP000275461"/>
    </source>
</evidence>
<dbReference type="Gene3D" id="3.30.565.10">
    <property type="entry name" value="Histidine kinase-like ATPase, C-terminal domain"/>
    <property type="match status" value="1"/>
</dbReference>
<comment type="catalytic activity">
    <reaction evidence="1">
        <text>ATP + protein L-histidine = ADP + protein N-phospho-L-histidine.</text>
        <dbReference type="EC" id="2.7.13.3"/>
    </reaction>
</comment>
<keyword evidence="9" id="KW-0067">ATP-binding</keyword>
<evidence type="ECO:0000256" key="1">
    <source>
        <dbReference type="ARBA" id="ARBA00000085"/>
    </source>
</evidence>
<dbReference type="GO" id="GO:0000155">
    <property type="term" value="F:phosphorelay sensor kinase activity"/>
    <property type="evidence" value="ECO:0007669"/>
    <property type="project" value="InterPro"/>
</dbReference>
<evidence type="ECO:0000256" key="10">
    <source>
        <dbReference type="ARBA" id="ARBA00022989"/>
    </source>
</evidence>
<dbReference type="SMART" id="SM00387">
    <property type="entry name" value="HATPase_c"/>
    <property type="match status" value="1"/>
</dbReference>
<evidence type="ECO:0000256" key="7">
    <source>
        <dbReference type="ARBA" id="ARBA00022741"/>
    </source>
</evidence>
<dbReference type="InterPro" id="IPR003594">
    <property type="entry name" value="HATPase_dom"/>
</dbReference>
<dbReference type="EC" id="2.7.13.3" evidence="3"/>
<sequence>MWLSAPRQGAGDRVRRLRYFLLLALVTWTVTFAGMAWWLTGHFQSVTQDLAYQEAKANFNKDQAFRFWGTLHGGVYVPVSEETPRNPHLAHLPERDITTPQGQELTLMNPAYMLRQLNEQFGELFGVRGNITSLDPLRPENAPDDWEREALKTFEDGEEERLEVSYIEREPYLRYMAPMQTDRGCLECHAHQGYEEGDIRGGVSVAVPLSGYKEHEQVNVSRTLGALSGVWLIGLAGLGYAGRRLVRDARNQEAASREIRALNEGLEERVRQRTAELEEARESAESANRAKSVFLANMSHELRTPLNAILGFAQLAGQGPGASPDQREHLGYVQRNGEHLLSLIDDVLDMAKIESGRQTLEEGTVNLARTLDDAVEALRHRAEGKGLGLVAERDPELPRYIHSDGRKLRQILINLISNAVKYTDRGRVAVRADRCPAAAGTETLRLEVVDTGRGIPLDDQARIFEPFFQSGQLGAAEGTGLGLPITRQFVELMGGEISLQSTPGEGSRFVVSLPLRVAEGDEEAQQTPRRVVGLAPGQPAWRVLVVDDADANRLLLKRLLEQVGFRVREAANGEEAVACFQDWAPHFIWMDLRMPVMDGYQASRAIRQLPGGDRTVIAALTASASLVETEAVKESGCVELHRKPFREADLFAAMERHLGVEYRYAEPSDEEPAADAEDPGIPEDFPQRLQALPSEQRQALIDAVRAGDLEALEAVVQAIARQDGALGRALHGLVQEFRYQDILRALQEERG</sequence>
<dbReference type="Gene3D" id="3.30.450.290">
    <property type="match status" value="1"/>
</dbReference>
<feature type="transmembrane region" description="Helical" evidence="15">
    <location>
        <begin position="20"/>
        <end position="39"/>
    </location>
</feature>
<keyword evidence="4 13" id="KW-0597">Phosphoprotein</keyword>
<dbReference type="OrthoDB" id="9810730at2"/>
<evidence type="ECO:0000259" key="16">
    <source>
        <dbReference type="PROSITE" id="PS50109"/>
    </source>
</evidence>
<dbReference type="InterPro" id="IPR001789">
    <property type="entry name" value="Sig_transdc_resp-reg_receiver"/>
</dbReference>
<dbReference type="InterPro" id="IPR036097">
    <property type="entry name" value="HisK_dim/P_sf"/>
</dbReference>
<evidence type="ECO:0000256" key="6">
    <source>
        <dbReference type="ARBA" id="ARBA00022692"/>
    </source>
</evidence>
<dbReference type="InterPro" id="IPR004358">
    <property type="entry name" value="Sig_transdc_His_kin-like_C"/>
</dbReference>
<comment type="caution">
    <text evidence="18">The sequence shown here is derived from an EMBL/GenBank/DDBJ whole genome shotgun (WGS) entry which is preliminary data.</text>
</comment>
<dbReference type="SMART" id="SM00448">
    <property type="entry name" value="REC"/>
    <property type="match status" value="1"/>
</dbReference>
<dbReference type="EMBL" id="RCDA01000003">
    <property type="protein sequence ID" value="RLK48308.1"/>
    <property type="molecule type" value="Genomic_DNA"/>
</dbReference>
<dbReference type="PANTHER" id="PTHR45339:SF1">
    <property type="entry name" value="HYBRID SIGNAL TRANSDUCTION HISTIDINE KINASE J"/>
    <property type="match status" value="1"/>
</dbReference>
<evidence type="ECO:0000256" key="5">
    <source>
        <dbReference type="ARBA" id="ARBA00022679"/>
    </source>
</evidence>
<evidence type="ECO:0000256" key="9">
    <source>
        <dbReference type="ARBA" id="ARBA00022840"/>
    </source>
</evidence>
<keyword evidence="8" id="KW-0418">Kinase</keyword>
<evidence type="ECO:0000256" key="4">
    <source>
        <dbReference type="ARBA" id="ARBA00022553"/>
    </source>
</evidence>